<evidence type="ECO:0000313" key="2">
    <source>
        <dbReference type="Proteomes" id="UP000005435"/>
    </source>
</evidence>
<dbReference type="KEGG" id="ccl:Clocl_0851"/>
<accession>G8LVX1</accession>
<name>G8LVX1_ACECE</name>
<proteinExistence type="predicted"/>
<dbReference type="Proteomes" id="UP000005435">
    <property type="component" value="Chromosome"/>
</dbReference>
<organism evidence="1 2">
    <name type="scientific">Acetivibrio clariflavus (strain DSM 19732 / NBRC 101661 / EBR45)</name>
    <name type="common">Clostridium clariflavum</name>
    <dbReference type="NCBI Taxonomy" id="720554"/>
    <lineage>
        <taxon>Bacteria</taxon>
        <taxon>Bacillati</taxon>
        <taxon>Bacillota</taxon>
        <taxon>Clostridia</taxon>
        <taxon>Eubacteriales</taxon>
        <taxon>Oscillospiraceae</taxon>
        <taxon>Acetivibrio</taxon>
    </lineage>
</organism>
<keyword evidence="2" id="KW-1185">Reference proteome</keyword>
<reference evidence="1 2" key="2">
    <citation type="journal article" date="2012" name="Stand. Genomic Sci.">
        <title>Complete Genome Sequence of Clostridium clariflavum DSM 19732.</title>
        <authorList>
            <person name="Izquierdo J.A."/>
            <person name="Goodwin L."/>
            <person name="Davenport K.W."/>
            <person name="Teshima H."/>
            <person name="Bruce D."/>
            <person name="Detter C."/>
            <person name="Tapia R."/>
            <person name="Han S."/>
            <person name="Land M."/>
            <person name="Hauser L."/>
            <person name="Jeffries C.D."/>
            <person name="Han J."/>
            <person name="Pitluck S."/>
            <person name="Nolan M."/>
            <person name="Chen A."/>
            <person name="Huntemann M."/>
            <person name="Mavromatis K."/>
            <person name="Mikhailova N."/>
            <person name="Liolios K."/>
            <person name="Woyke T."/>
            <person name="Lynd L.R."/>
        </authorList>
    </citation>
    <scope>NUCLEOTIDE SEQUENCE [LARGE SCALE GENOMIC DNA]</scope>
    <source>
        <strain evidence="2">DSM 19732 / NBRC 101661 / EBR45</strain>
    </source>
</reference>
<reference evidence="2" key="1">
    <citation type="submission" date="2011-12" db="EMBL/GenBank/DDBJ databases">
        <title>Complete sequence of Clostridium clariflavum DSM 19732.</title>
        <authorList>
            <consortium name="US DOE Joint Genome Institute"/>
            <person name="Lucas S."/>
            <person name="Han J."/>
            <person name="Lapidus A."/>
            <person name="Cheng J.-F."/>
            <person name="Goodwin L."/>
            <person name="Pitluck S."/>
            <person name="Peters L."/>
            <person name="Teshima H."/>
            <person name="Detter J.C."/>
            <person name="Han C."/>
            <person name="Tapia R."/>
            <person name="Land M."/>
            <person name="Hauser L."/>
            <person name="Kyrpides N."/>
            <person name="Ivanova N."/>
            <person name="Pagani I."/>
            <person name="Kitzmiller T."/>
            <person name="Lynd L."/>
            <person name="Izquierdo J."/>
            <person name="Woyke T."/>
        </authorList>
    </citation>
    <scope>NUCLEOTIDE SEQUENCE [LARGE SCALE GENOMIC DNA]</scope>
    <source>
        <strain evidence="2">DSM 19732 / NBRC 101661 / EBR45</strain>
    </source>
</reference>
<dbReference type="EMBL" id="CP003065">
    <property type="protein sequence ID" value="AEV67538.1"/>
    <property type="molecule type" value="Genomic_DNA"/>
</dbReference>
<dbReference type="AlphaFoldDB" id="G8LVX1"/>
<gene>
    <name evidence="1" type="ordered locus">Clocl_0851</name>
</gene>
<evidence type="ECO:0000313" key="1">
    <source>
        <dbReference type="EMBL" id="AEV67538.1"/>
    </source>
</evidence>
<protein>
    <submittedName>
        <fullName evidence="1">Uncharacterized protein</fullName>
    </submittedName>
</protein>
<sequence length="39" mass="4397">MMRVLADLHRTVIYTVGTPINNTLCLLIAEQAYILPIII</sequence>
<dbReference type="HOGENOM" id="CLU_3307326_0_0_9"/>